<gene>
    <name evidence="1" type="ORF">J3492_05315</name>
</gene>
<evidence type="ECO:0000313" key="1">
    <source>
        <dbReference type="EMBL" id="MBO1530629.1"/>
    </source>
</evidence>
<sequence length="199" mass="23051">MIIALRGYGTFIYAGTVAKDTYEYFEDEDIYLQEYAEYLDDPESSNLQIPKEHDFVDGGCLYDVDNLWCISGAELTSYCILSVDLENGDDDWECDLDLDTLEELGIKTTCISSSIRMINDLPSGTAVFMARETTEGLQFEENMIISSSSDFDPTKLELYYHEYMDTSIVKYIKYDGREYFGSNSEWDAKDKEFKWYLRD</sequence>
<protein>
    <submittedName>
        <fullName evidence="1">Uncharacterized protein</fullName>
    </submittedName>
</protein>
<proteinExistence type="predicted"/>
<dbReference type="RefSeq" id="WP_207990660.1">
    <property type="nucleotide sequence ID" value="NZ_JAGBKM010000007.1"/>
</dbReference>
<comment type="caution">
    <text evidence="1">The sequence shown here is derived from an EMBL/GenBank/DDBJ whole genome shotgun (WGS) entry which is preliminary data.</text>
</comment>
<keyword evidence="2" id="KW-1185">Reference proteome</keyword>
<dbReference type="EMBL" id="JAGBKM010000007">
    <property type="protein sequence ID" value="MBO1530629.1"/>
    <property type="molecule type" value="Genomic_DNA"/>
</dbReference>
<evidence type="ECO:0000313" key="2">
    <source>
        <dbReference type="Proteomes" id="UP000664554"/>
    </source>
</evidence>
<dbReference type="Proteomes" id="UP000664554">
    <property type="component" value="Unassembled WGS sequence"/>
</dbReference>
<name>A0ABS3NMJ5_9GAMM</name>
<accession>A0ABS3NMJ5</accession>
<organism evidence="1 2">
    <name type="scientific">Psychrobacter coccoides</name>
    <dbReference type="NCBI Taxonomy" id="2818440"/>
    <lineage>
        <taxon>Bacteria</taxon>
        <taxon>Pseudomonadati</taxon>
        <taxon>Pseudomonadota</taxon>
        <taxon>Gammaproteobacteria</taxon>
        <taxon>Moraxellales</taxon>
        <taxon>Moraxellaceae</taxon>
        <taxon>Psychrobacter</taxon>
    </lineage>
</organism>
<reference evidence="1 2" key="1">
    <citation type="submission" date="2021-03" db="EMBL/GenBank/DDBJ databases">
        <authorList>
            <person name="Shang D.-D."/>
            <person name="Du Z.-J."/>
            <person name="Chen G.-J."/>
        </authorList>
    </citation>
    <scope>NUCLEOTIDE SEQUENCE [LARGE SCALE GENOMIC DNA]</scope>
    <source>
        <strain evidence="1 2">F1192</strain>
    </source>
</reference>